<proteinExistence type="predicted"/>
<dbReference type="EMBL" id="BARW01034589">
    <property type="protein sequence ID" value="GAJ08013.1"/>
    <property type="molecule type" value="Genomic_DNA"/>
</dbReference>
<protein>
    <submittedName>
        <fullName evidence="1">Uncharacterized protein</fullName>
    </submittedName>
</protein>
<name>X1TRR8_9ZZZZ</name>
<gene>
    <name evidence="1" type="ORF">S12H4_54168</name>
</gene>
<dbReference type="AlphaFoldDB" id="X1TRR8"/>
<evidence type="ECO:0000313" key="1">
    <source>
        <dbReference type="EMBL" id="GAJ08013.1"/>
    </source>
</evidence>
<comment type="caution">
    <text evidence="1">The sequence shown here is derived from an EMBL/GenBank/DDBJ whole genome shotgun (WGS) entry which is preliminary data.</text>
</comment>
<sequence length="69" mass="8039">HIVLYTTDDTEVIWGAELGKWQQHLEATDAEKLAKLYAYYEEYGSLLGDVKYINLRDPQDRIPLPIDKD</sequence>
<feature type="non-terminal residue" evidence="1">
    <location>
        <position position="1"/>
    </location>
</feature>
<reference evidence="1" key="1">
    <citation type="journal article" date="2014" name="Front. Microbiol.">
        <title>High frequency of phylogenetically diverse reductive dehalogenase-homologous genes in deep subseafloor sedimentary metagenomes.</title>
        <authorList>
            <person name="Kawai M."/>
            <person name="Futagami T."/>
            <person name="Toyoda A."/>
            <person name="Takaki Y."/>
            <person name="Nishi S."/>
            <person name="Hori S."/>
            <person name="Arai W."/>
            <person name="Tsubouchi T."/>
            <person name="Morono Y."/>
            <person name="Uchiyama I."/>
            <person name="Ito T."/>
            <person name="Fujiyama A."/>
            <person name="Inagaki F."/>
            <person name="Takami H."/>
        </authorList>
    </citation>
    <scope>NUCLEOTIDE SEQUENCE</scope>
    <source>
        <strain evidence="1">Expedition CK06-06</strain>
    </source>
</reference>
<accession>X1TRR8</accession>
<organism evidence="1">
    <name type="scientific">marine sediment metagenome</name>
    <dbReference type="NCBI Taxonomy" id="412755"/>
    <lineage>
        <taxon>unclassified sequences</taxon>
        <taxon>metagenomes</taxon>
        <taxon>ecological metagenomes</taxon>
    </lineage>
</organism>